<dbReference type="AlphaFoldDB" id="B1KIN2"/>
<organism evidence="3 4">
    <name type="scientific">Shewanella woodyi (strain ATCC 51908 / MS32)</name>
    <dbReference type="NCBI Taxonomy" id="392500"/>
    <lineage>
        <taxon>Bacteria</taxon>
        <taxon>Pseudomonadati</taxon>
        <taxon>Pseudomonadota</taxon>
        <taxon>Gammaproteobacteria</taxon>
        <taxon>Alteromonadales</taxon>
        <taxon>Shewanellaceae</taxon>
        <taxon>Shewanella</taxon>
    </lineage>
</organism>
<evidence type="ECO:0000313" key="4">
    <source>
        <dbReference type="Proteomes" id="UP000002168"/>
    </source>
</evidence>
<name>B1KIN2_SHEWM</name>
<dbReference type="HOGENOM" id="CLU_060300_0_0_6"/>
<sequence length="297" mass="33143" precursor="true">MKIKMILAICCLLLPWLSFAETSPELTEQEQYELWANTLWNSLDRQTGEIALKGNVAKLQVPDDFYYLNPADTEKVLVEIWGNPPGNPSLGMLFPADTTPFDAESWGVTIDYEQEGYVSDKDANDIDYNELLTQMKSDTRDNSNARVEQGYEPIELVGWAAAPFYNAETHKLYWAKEIKFGNADTNTLNYNIRVLGRKGVLVLNFIASMDQKAIIDSKLDNVLNIADFNEGSQYADFDPEIDEVAAYGLGALVAGKVVAKTGLIAGLIIFLKKFGIFIVLGIGALFKKLFSRKKSEV</sequence>
<evidence type="ECO:0000313" key="3">
    <source>
        <dbReference type="EMBL" id="ACA88528.1"/>
    </source>
</evidence>
<feature type="transmembrane region" description="Helical" evidence="1">
    <location>
        <begin position="263"/>
        <end position="286"/>
    </location>
</feature>
<dbReference type="KEGG" id="swd:Swoo_4272"/>
<dbReference type="eggNOG" id="COG4714">
    <property type="taxonomic scope" value="Bacteria"/>
</dbReference>
<dbReference type="STRING" id="392500.Swoo_4272"/>
<protein>
    <submittedName>
        <fullName evidence="3">Uncharacterized membrane-anchored protein-like protein</fullName>
    </submittedName>
</protein>
<gene>
    <name evidence="3" type="ordered locus">Swoo_4272</name>
</gene>
<dbReference type="RefSeq" id="WP_012326855.1">
    <property type="nucleotide sequence ID" value="NC_010506.1"/>
</dbReference>
<dbReference type="Proteomes" id="UP000002168">
    <property type="component" value="Chromosome"/>
</dbReference>
<accession>B1KIN2</accession>
<keyword evidence="1" id="KW-0812">Transmembrane</keyword>
<evidence type="ECO:0000256" key="1">
    <source>
        <dbReference type="SAM" id="Phobius"/>
    </source>
</evidence>
<dbReference type="InterPro" id="IPR018682">
    <property type="entry name" value="DUF2167_membr"/>
</dbReference>
<evidence type="ECO:0000256" key="2">
    <source>
        <dbReference type="SAM" id="SignalP"/>
    </source>
</evidence>
<feature type="chain" id="PRO_5002764530" evidence="2">
    <location>
        <begin position="21"/>
        <end position="297"/>
    </location>
</feature>
<dbReference type="Pfam" id="PF09935">
    <property type="entry name" value="DUF2167"/>
    <property type="match status" value="1"/>
</dbReference>
<keyword evidence="1" id="KW-1133">Transmembrane helix</keyword>
<keyword evidence="2" id="KW-0732">Signal</keyword>
<feature type="signal peptide" evidence="2">
    <location>
        <begin position="1"/>
        <end position="20"/>
    </location>
</feature>
<proteinExistence type="predicted"/>
<keyword evidence="4" id="KW-1185">Reference proteome</keyword>
<dbReference type="EMBL" id="CP000961">
    <property type="protein sequence ID" value="ACA88528.1"/>
    <property type="molecule type" value="Genomic_DNA"/>
</dbReference>
<reference evidence="3 4" key="1">
    <citation type="submission" date="2008-02" db="EMBL/GenBank/DDBJ databases">
        <title>Complete sequence of Shewanella woodyi ATCC 51908.</title>
        <authorList>
            <consortium name="US DOE Joint Genome Institute"/>
            <person name="Copeland A."/>
            <person name="Lucas S."/>
            <person name="Lapidus A."/>
            <person name="Glavina del Rio T."/>
            <person name="Dalin E."/>
            <person name="Tice H."/>
            <person name="Bruce D."/>
            <person name="Goodwin L."/>
            <person name="Pitluck S."/>
            <person name="Sims D."/>
            <person name="Brettin T."/>
            <person name="Detter J.C."/>
            <person name="Han C."/>
            <person name="Kuske C.R."/>
            <person name="Schmutz J."/>
            <person name="Larimer F."/>
            <person name="Land M."/>
            <person name="Hauser L."/>
            <person name="Kyrpides N."/>
            <person name="Lykidis A."/>
            <person name="Zhao J.-S."/>
            <person name="Richardson P."/>
        </authorList>
    </citation>
    <scope>NUCLEOTIDE SEQUENCE [LARGE SCALE GENOMIC DNA]</scope>
    <source>
        <strain evidence="4">ATCC 51908 / MS32</strain>
    </source>
</reference>
<keyword evidence="1" id="KW-0472">Membrane</keyword>